<evidence type="ECO:0000256" key="9">
    <source>
        <dbReference type="SAM" id="MobiDB-lite"/>
    </source>
</evidence>
<evidence type="ECO:0000256" key="3">
    <source>
        <dbReference type="ARBA" id="ARBA00022692"/>
    </source>
</evidence>
<gene>
    <name evidence="12" type="ORF">E2986_07527</name>
</gene>
<dbReference type="Proteomes" id="UP000655588">
    <property type="component" value="Unassembled WGS sequence"/>
</dbReference>
<keyword evidence="2 8" id="KW-0813">Transport</keyword>
<keyword evidence="13" id="KW-1185">Reference proteome</keyword>
<protein>
    <recommendedName>
        <fullName evidence="11">Potassium channel domain-containing protein</fullName>
    </recommendedName>
</protein>
<keyword evidence="3 8" id="KW-0812">Transmembrane</keyword>
<feature type="compositionally biased region" description="Polar residues" evidence="9">
    <location>
        <begin position="556"/>
        <end position="571"/>
    </location>
</feature>
<dbReference type="InterPro" id="IPR013099">
    <property type="entry name" value="K_chnl_dom"/>
</dbReference>
<dbReference type="GO" id="GO:0015271">
    <property type="term" value="F:outward rectifier potassium channel activity"/>
    <property type="evidence" value="ECO:0007669"/>
    <property type="project" value="TreeGrafter"/>
</dbReference>
<evidence type="ECO:0000256" key="7">
    <source>
        <dbReference type="ARBA" id="ARBA00023303"/>
    </source>
</evidence>
<keyword evidence="6 10" id="KW-0472">Membrane</keyword>
<reference evidence="12" key="1">
    <citation type="submission" date="2019-11" db="EMBL/GenBank/DDBJ databases">
        <title>The nuclear and mitochondrial genomes of Frieseomelitta varia - a highly eusocial stingless bee (Meliponini) with a permanently sterile worker caste.</title>
        <authorList>
            <person name="Freitas F.C.P."/>
            <person name="Lourenco A.P."/>
            <person name="Nunes F.M.F."/>
            <person name="Paschoal A.R."/>
            <person name="Abreu F.C.P."/>
            <person name="Barbin F.O."/>
            <person name="Bataglia L."/>
            <person name="Cardoso-Junior C.A.M."/>
            <person name="Cervoni M.S."/>
            <person name="Silva S.R."/>
            <person name="Dalarmi F."/>
            <person name="Del Lama M.A."/>
            <person name="Depintor T.S."/>
            <person name="Ferreira K.M."/>
            <person name="Goria P.S."/>
            <person name="Jaskot M.C."/>
            <person name="Lago D.C."/>
            <person name="Luna-Lucena D."/>
            <person name="Moda L.M."/>
            <person name="Nascimento L."/>
            <person name="Pedrino M."/>
            <person name="Rabico F.O."/>
            <person name="Sanches F.C."/>
            <person name="Santos D.E."/>
            <person name="Santos C.G."/>
            <person name="Vieira J."/>
            <person name="Lopes T.F."/>
            <person name="Barchuk A.R."/>
            <person name="Hartfelder K."/>
            <person name="Simoes Z.L.P."/>
            <person name="Bitondi M.M.G."/>
            <person name="Pinheiro D.G."/>
        </authorList>
    </citation>
    <scope>NUCLEOTIDE SEQUENCE</scope>
    <source>
        <strain evidence="12">USP_RPSP 00005682</strain>
        <tissue evidence="12">Whole individual</tissue>
    </source>
</reference>
<accession>A0A833RS40</accession>
<dbReference type="GO" id="GO:0022841">
    <property type="term" value="F:potassium ion leak channel activity"/>
    <property type="evidence" value="ECO:0007669"/>
    <property type="project" value="TreeGrafter"/>
</dbReference>
<keyword evidence="4 10" id="KW-1133">Transmembrane helix</keyword>
<comment type="similarity">
    <text evidence="8">Belongs to the two pore domain potassium channel (TC 1.A.1.8) family.</text>
</comment>
<comment type="caution">
    <text evidence="12">The sequence shown here is derived from an EMBL/GenBank/DDBJ whole genome shotgun (WGS) entry which is preliminary data.</text>
</comment>
<dbReference type="EMBL" id="WNWW01000310">
    <property type="protein sequence ID" value="KAF3426548.1"/>
    <property type="molecule type" value="Genomic_DNA"/>
</dbReference>
<dbReference type="SUPFAM" id="SSF81324">
    <property type="entry name" value="Voltage-gated potassium channels"/>
    <property type="match status" value="2"/>
</dbReference>
<feature type="region of interest" description="Disordered" evidence="9">
    <location>
        <begin position="489"/>
        <end position="508"/>
    </location>
</feature>
<evidence type="ECO:0000256" key="6">
    <source>
        <dbReference type="ARBA" id="ARBA00023136"/>
    </source>
</evidence>
<dbReference type="PANTHER" id="PTHR11003:SF325">
    <property type="entry name" value="POTASSIUM CHANNEL DOMAIN-CONTAINING PROTEIN"/>
    <property type="match status" value="1"/>
</dbReference>
<feature type="transmembrane region" description="Helical" evidence="10">
    <location>
        <begin position="223"/>
        <end position="244"/>
    </location>
</feature>
<evidence type="ECO:0000256" key="10">
    <source>
        <dbReference type="SAM" id="Phobius"/>
    </source>
</evidence>
<feature type="transmembrane region" description="Helical" evidence="10">
    <location>
        <begin position="434"/>
        <end position="457"/>
    </location>
</feature>
<feature type="compositionally biased region" description="Low complexity" evidence="9">
    <location>
        <begin position="641"/>
        <end position="651"/>
    </location>
</feature>
<dbReference type="GO" id="GO:0030322">
    <property type="term" value="P:stabilization of membrane potential"/>
    <property type="evidence" value="ECO:0007669"/>
    <property type="project" value="TreeGrafter"/>
</dbReference>
<feature type="region of interest" description="Disordered" evidence="9">
    <location>
        <begin position="259"/>
        <end position="279"/>
    </location>
</feature>
<feature type="region of interest" description="Disordered" evidence="9">
    <location>
        <begin position="164"/>
        <end position="186"/>
    </location>
</feature>
<feature type="domain" description="Potassium channel" evidence="11">
    <location>
        <begin position="380"/>
        <end position="461"/>
    </location>
</feature>
<dbReference type="PRINTS" id="PR01333">
    <property type="entry name" value="2POREKCHANEL"/>
</dbReference>
<dbReference type="PANTHER" id="PTHR11003">
    <property type="entry name" value="POTASSIUM CHANNEL, SUBFAMILY K"/>
    <property type="match status" value="1"/>
</dbReference>
<keyword evidence="7 8" id="KW-0407">Ion channel</keyword>
<dbReference type="AlphaFoldDB" id="A0A833RS40"/>
<dbReference type="InterPro" id="IPR003280">
    <property type="entry name" value="2pore_dom_K_chnl"/>
</dbReference>
<feature type="domain" description="Potassium channel" evidence="11">
    <location>
        <begin position="188"/>
        <end position="245"/>
    </location>
</feature>
<dbReference type="Pfam" id="PF07885">
    <property type="entry name" value="Ion_trans_2"/>
    <property type="match status" value="2"/>
</dbReference>
<proteinExistence type="inferred from homology"/>
<feature type="transmembrane region" description="Helical" evidence="10">
    <location>
        <begin position="190"/>
        <end position="211"/>
    </location>
</feature>
<evidence type="ECO:0000313" key="13">
    <source>
        <dbReference type="Proteomes" id="UP000655588"/>
    </source>
</evidence>
<comment type="subcellular location">
    <subcellularLocation>
        <location evidence="1">Membrane</location>
        <topology evidence="1">Multi-pass membrane protein</topology>
    </subcellularLocation>
</comment>
<evidence type="ECO:0000256" key="4">
    <source>
        <dbReference type="ARBA" id="ARBA00022989"/>
    </source>
</evidence>
<evidence type="ECO:0000256" key="2">
    <source>
        <dbReference type="ARBA" id="ARBA00022448"/>
    </source>
</evidence>
<keyword evidence="5 8" id="KW-0406">Ion transport</keyword>
<evidence type="ECO:0000313" key="12">
    <source>
        <dbReference type="EMBL" id="KAF3426548.1"/>
    </source>
</evidence>
<evidence type="ECO:0000256" key="8">
    <source>
        <dbReference type="RuleBase" id="RU003857"/>
    </source>
</evidence>
<dbReference type="GO" id="GO:0005886">
    <property type="term" value="C:plasma membrane"/>
    <property type="evidence" value="ECO:0007669"/>
    <property type="project" value="TreeGrafter"/>
</dbReference>
<feature type="region of interest" description="Disordered" evidence="9">
    <location>
        <begin position="624"/>
        <end position="655"/>
    </location>
</feature>
<dbReference type="Gene3D" id="1.10.287.70">
    <property type="match status" value="1"/>
</dbReference>
<evidence type="ECO:0000259" key="11">
    <source>
        <dbReference type="Pfam" id="PF07885"/>
    </source>
</evidence>
<name>A0A833RS40_9HYME</name>
<organism evidence="12 13">
    <name type="scientific">Frieseomelitta varia</name>
    <dbReference type="NCBI Taxonomy" id="561572"/>
    <lineage>
        <taxon>Eukaryota</taxon>
        <taxon>Metazoa</taxon>
        <taxon>Ecdysozoa</taxon>
        <taxon>Arthropoda</taxon>
        <taxon>Hexapoda</taxon>
        <taxon>Insecta</taxon>
        <taxon>Pterygota</taxon>
        <taxon>Neoptera</taxon>
        <taxon>Endopterygota</taxon>
        <taxon>Hymenoptera</taxon>
        <taxon>Apocrita</taxon>
        <taxon>Aculeata</taxon>
        <taxon>Apoidea</taxon>
        <taxon>Anthophila</taxon>
        <taxon>Apidae</taxon>
        <taxon>Frieseomelitta</taxon>
    </lineage>
</organism>
<sequence length="697" mass="75087">MQSTGDYYQRAPRCCPGRNANANADALRISASVRGAELLCCCCSCSTATSTKTPGLLASLGVCVLVLGYTLLGAFAFMALEGGLKSDSANDLLVPGGSKTEGGSYVMSNFEDETAAMELRARTVERLWSITEDLNVLYKENWTRLAAREVFEFQENLARGLRRTSSQYEPVGPSSQSKGHSMERRPHRRWTFSGSLLYSLTLITTIGYGSVAPRTVWGRLITIVYALAGIPLMLVYLSTVGDVLSRSFRRLYGRLCRPRNCSRKQQPPPPPPPVGGIMSKTYRYDNHVDSKSGNYYSASRESSCDDLGTRGTSSAILLDCGSEGLLHATTSSTAALQDVTSGNSKRHFHPCSLSLSTNSSPGYVVETNPVRIPISLCLVIMLIYICGGAVMFNRLEGWSLLEGGYFCFTSLGTIGFGDLMPVGRNAASPTLEELSLCACSLYILAGMGLIAMCFNLVQEEVVRVVRVFGRTCGMSSGVVVGPIGGTGSGPGLKADLDDGGGTSDSRLSEQEEEAIAMSMHQARSPGDGKLLAHASNTAIKPSPGHHSLPRKKTPSESRNSSTQQFQRAQSLRRSCLSPTQYHHQQHHQHRQQESSLHFEYFVPRSVSEFNLAAAAVTDMAVPPPPPSSVLRPSTAITPPIASASNSASSSNQPRLLECSGTATRSREKMVTFEDEGVTCATSTPTRKNVSGLENVFM</sequence>
<evidence type="ECO:0000256" key="1">
    <source>
        <dbReference type="ARBA" id="ARBA00004141"/>
    </source>
</evidence>
<feature type="compositionally biased region" description="Polar residues" evidence="9">
    <location>
        <begin position="164"/>
        <end position="179"/>
    </location>
</feature>
<feature type="transmembrane region" description="Helical" evidence="10">
    <location>
        <begin position="56"/>
        <end position="80"/>
    </location>
</feature>
<feature type="transmembrane region" description="Helical" evidence="10">
    <location>
        <begin position="372"/>
        <end position="391"/>
    </location>
</feature>
<feature type="transmembrane region" description="Helical" evidence="10">
    <location>
        <begin position="403"/>
        <end position="422"/>
    </location>
</feature>
<evidence type="ECO:0000256" key="5">
    <source>
        <dbReference type="ARBA" id="ARBA00023065"/>
    </source>
</evidence>
<feature type="region of interest" description="Disordered" evidence="9">
    <location>
        <begin position="537"/>
        <end position="571"/>
    </location>
</feature>